<dbReference type="InterPro" id="IPR011006">
    <property type="entry name" value="CheY-like_superfamily"/>
</dbReference>
<dbReference type="InterPro" id="IPR036890">
    <property type="entry name" value="HATPase_C_sf"/>
</dbReference>
<feature type="transmembrane region" description="Helical" evidence="11">
    <location>
        <begin position="64"/>
        <end position="85"/>
    </location>
</feature>
<feature type="transmembrane region" description="Helical" evidence="11">
    <location>
        <begin position="105"/>
        <end position="127"/>
    </location>
</feature>
<dbReference type="Pfam" id="PF05231">
    <property type="entry name" value="MASE1"/>
    <property type="match status" value="1"/>
</dbReference>
<organism evidence="15 16">
    <name type="scientific">Catenovulum adriaticum</name>
    <dbReference type="NCBI Taxonomy" id="2984846"/>
    <lineage>
        <taxon>Bacteria</taxon>
        <taxon>Pseudomonadati</taxon>
        <taxon>Pseudomonadota</taxon>
        <taxon>Gammaproteobacteria</taxon>
        <taxon>Alteromonadales</taxon>
        <taxon>Alteromonadaceae</taxon>
        <taxon>Catenovulum</taxon>
    </lineage>
</organism>
<evidence type="ECO:0000259" key="14">
    <source>
        <dbReference type="PROSITE" id="PS50839"/>
    </source>
</evidence>
<feature type="domain" description="Histidine kinase" evidence="12">
    <location>
        <begin position="520"/>
        <end position="743"/>
    </location>
</feature>
<dbReference type="Gene3D" id="1.10.287.130">
    <property type="match status" value="1"/>
</dbReference>
<dbReference type="InterPro" id="IPR006189">
    <property type="entry name" value="CHASE_dom"/>
</dbReference>
<dbReference type="InterPro" id="IPR001789">
    <property type="entry name" value="Sig_transdc_resp-reg_receiver"/>
</dbReference>
<evidence type="ECO:0000256" key="7">
    <source>
        <dbReference type="ARBA" id="ARBA00022989"/>
    </source>
</evidence>
<sequence>MYFIAALFGSLFSIKPDLASAIWPAAGIAVGLCILWGRTILPAIALASLSYYLFGLQAYQPLNWILGVALALSCTLQAYVGYRLVSPILNKRFSLLTPTDILKFFIRLAPISCLISASINIPILIWANILPANNWFFNWVTWWVGDLLGCLLISPAIILITYRSLLNLKQNIVYLLTPSLLIFCLVITAFQFSRVQQSEKQQEIVDKRIKEVEFLIKTRLELYQVYLHSLASFFNNSQQVTQAEFTNFSQQMLNNKIQTQAIEWIKVVENTQIPEFYRQLSSIHGREIKPLKFNPSQSKQIYPIVYAHPKAENSKIIGLDLSSEKLRFNALQKAIDSKEMSLSQPVDLFQGTVQKKGFLLFKAVFDSDKPTATAIGLVALVTNYYDLFNSITYPLLNQVHTDKYQLQVTHPNGTMLFDKNQLSANEHYLSQTSHFNFLDQPWQMKLSISQNSITAQKDWLSWSILAIGTLIAVSVQLFIIWLMSNRNLIARTVKRKTKELNKEKEKAEQATLQKTYFLANMSHELRTPLNAIMGLSDMLKTTELDHTQQDYVRKIRVASKTLLTLISDVLDLSKVETGKIELETERFSLNRLVNRITELFSAQIKQKGLSFQVKYTPLVQDKLLGDEHRLQQVIMNLCSNAIKFTEYGGIQLAITYKTDVNHNDQFWLHIEVTDTGTGIPQDRITSIFDSFTQADPSITRKFGGTGLGLSISQTLIKLMGGTLQCESQLGVGSRFYFDLLLAKSESQNKHLTTTQPLSLQQQAEQQLNGMPVLVAEDNEINQQIIIFQLEQLGANVTLAENGQQAIDKVASNHFPLILMDIQMPVLDGIAATTEILKMENGRNSKIVAMTANVSIQDKKNCFNAGMIEHIPKPFDVDKLHQTIIDVLTK</sequence>
<evidence type="ECO:0000256" key="5">
    <source>
        <dbReference type="ARBA" id="ARBA00022553"/>
    </source>
</evidence>
<dbReference type="SUPFAM" id="SSF47384">
    <property type="entry name" value="Homodimeric domain of signal transducing histidine kinase"/>
    <property type="match status" value="1"/>
</dbReference>
<proteinExistence type="predicted"/>
<dbReference type="Gene3D" id="3.30.450.350">
    <property type="entry name" value="CHASE domain"/>
    <property type="match status" value="1"/>
</dbReference>
<dbReference type="PROSITE" id="PS50110">
    <property type="entry name" value="RESPONSE_REGULATORY"/>
    <property type="match status" value="1"/>
</dbReference>
<evidence type="ECO:0000256" key="3">
    <source>
        <dbReference type="ARBA" id="ARBA00012438"/>
    </source>
</evidence>
<evidence type="ECO:0000259" key="12">
    <source>
        <dbReference type="PROSITE" id="PS50109"/>
    </source>
</evidence>
<keyword evidence="4" id="KW-1003">Cell membrane</keyword>
<dbReference type="PROSITE" id="PS50109">
    <property type="entry name" value="HIS_KIN"/>
    <property type="match status" value="1"/>
</dbReference>
<dbReference type="CDD" id="cd17546">
    <property type="entry name" value="REC_hyHK_CKI1_RcsC-like"/>
    <property type="match status" value="1"/>
</dbReference>
<evidence type="ECO:0000256" key="8">
    <source>
        <dbReference type="ARBA" id="ARBA00023012"/>
    </source>
</evidence>
<evidence type="ECO:0000256" key="10">
    <source>
        <dbReference type="PROSITE-ProRule" id="PRU00169"/>
    </source>
</evidence>
<dbReference type="SMART" id="SM00448">
    <property type="entry name" value="REC"/>
    <property type="match status" value="1"/>
</dbReference>
<feature type="domain" description="Response regulatory" evidence="13">
    <location>
        <begin position="771"/>
        <end position="887"/>
    </location>
</feature>
<evidence type="ECO:0000256" key="9">
    <source>
        <dbReference type="ARBA" id="ARBA00023136"/>
    </source>
</evidence>
<dbReference type="PRINTS" id="PR00344">
    <property type="entry name" value="BCTRLSENSOR"/>
</dbReference>
<dbReference type="SMART" id="SM01079">
    <property type="entry name" value="CHASE"/>
    <property type="match status" value="1"/>
</dbReference>
<dbReference type="SMART" id="SM00388">
    <property type="entry name" value="HisKA"/>
    <property type="match status" value="1"/>
</dbReference>
<dbReference type="InterPro" id="IPR042240">
    <property type="entry name" value="CHASE_sf"/>
</dbReference>
<keyword evidence="5 10" id="KW-0597">Phosphoprotein</keyword>
<keyword evidence="6 11" id="KW-0812">Transmembrane</keyword>
<keyword evidence="9 11" id="KW-0472">Membrane</keyword>
<evidence type="ECO:0000313" key="15">
    <source>
        <dbReference type="EMBL" id="WAJ70250.1"/>
    </source>
</evidence>
<dbReference type="InterPro" id="IPR036097">
    <property type="entry name" value="HisK_dim/P_sf"/>
</dbReference>
<keyword evidence="8" id="KW-0902">Two-component regulatory system</keyword>
<feature type="transmembrane region" description="Helical" evidence="11">
    <location>
        <begin position="172"/>
        <end position="192"/>
    </location>
</feature>
<evidence type="ECO:0000256" key="1">
    <source>
        <dbReference type="ARBA" id="ARBA00000085"/>
    </source>
</evidence>
<feature type="transmembrane region" description="Helical" evidence="11">
    <location>
        <begin position="21"/>
        <end position="52"/>
    </location>
</feature>
<dbReference type="Pfam" id="PF00072">
    <property type="entry name" value="Response_reg"/>
    <property type="match status" value="1"/>
</dbReference>
<dbReference type="PANTHER" id="PTHR45339">
    <property type="entry name" value="HYBRID SIGNAL TRANSDUCTION HISTIDINE KINASE J"/>
    <property type="match status" value="1"/>
</dbReference>
<feature type="domain" description="CHASE" evidence="14">
    <location>
        <begin position="236"/>
        <end position="418"/>
    </location>
</feature>
<accession>A0ABY7AL06</accession>
<evidence type="ECO:0000256" key="2">
    <source>
        <dbReference type="ARBA" id="ARBA00004651"/>
    </source>
</evidence>
<dbReference type="InterPro" id="IPR004358">
    <property type="entry name" value="Sig_transdc_His_kin-like_C"/>
</dbReference>
<dbReference type="SMART" id="SM00387">
    <property type="entry name" value="HATPase_c"/>
    <property type="match status" value="1"/>
</dbReference>
<dbReference type="InterPro" id="IPR003594">
    <property type="entry name" value="HATPase_dom"/>
</dbReference>
<dbReference type="CDD" id="cd00082">
    <property type="entry name" value="HisKA"/>
    <property type="match status" value="1"/>
</dbReference>
<evidence type="ECO:0000313" key="16">
    <source>
        <dbReference type="Proteomes" id="UP001163726"/>
    </source>
</evidence>
<dbReference type="SUPFAM" id="SSF55874">
    <property type="entry name" value="ATPase domain of HSP90 chaperone/DNA topoisomerase II/histidine kinase"/>
    <property type="match status" value="1"/>
</dbReference>
<dbReference type="Pfam" id="PF00512">
    <property type="entry name" value="HisKA"/>
    <property type="match status" value="1"/>
</dbReference>
<feature type="transmembrane region" description="Helical" evidence="11">
    <location>
        <begin position="139"/>
        <end position="160"/>
    </location>
</feature>
<evidence type="ECO:0000256" key="4">
    <source>
        <dbReference type="ARBA" id="ARBA00022475"/>
    </source>
</evidence>
<dbReference type="PANTHER" id="PTHR45339:SF1">
    <property type="entry name" value="HYBRID SIGNAL TRANSDUCTION HISTIDINE KINASE J"/>
    <property type="match status" value="1"/>
</dbReference>
<comment type="catalytic activity">
    <reaction evidence="1">
        <text>ATP + protein L-histidine = ADP + protein N-phospho-L-histidine.</text>
        <dbReference type="EC" id="2.7.13.3"/>
    </reaction>
</comment>
<comment type="subcellular location">
    <subcellularLocation>
        <location evidence="2">Cell membrane</location>
        <topology evidence="2">Multi-pass membrane protein</topology>
    </subcellularLocation>
</comment>
<name>A0ABY7AL06_9ALTE</name>
<dbReference type="EC" id="2.7.13.3" evidence="3"/>
<evidence type="ECO:0000259" key="13">
    <source>
        <dbReference type="PROSITE" id="PS50110"/>
    </source>
</evidence>
<dbReference type="InterPro" id="IPR007895">
    <property type="entry name" value="MASE1"/>
</dbReference>
<reference evidence="15" key="1">
    <citation type="submission" date="2022-10" db="EMBL/GenBank/DDBJ databases">
        <title>Catenovulum adriacola sp. nov. isolated in the Harbour of Susak.</title>
        <authorList>
            <person name="Schoch T."/>
            <person name="Reich S.J."/>
            <person name="Stoeferle S."/>
            <person name="Flaiz M."/>
            <person name="Kazda M."/>
            <person name="Riedel C.U."/>
            <person name="Duerre P."/>
        </authorList>
    </citation>
    <scope>NUCLEOTIDE SEQUENCE</scope>
    <source>
        <strain evidence="15">TS8</strain>
    </source>
</reference>
<feature type="modified residue" description="4-aspartylphosphate" evidence="10">
    <location>
        <position position="820"/>
    </location>
</feature>
<evidence type="ECO:0000256" key="11">
    <source>
        <dbReference type="SAM" id="Phobius"/>
    </source>
</evidence>
<dbReference type="InterPro" id="IPR003661">
    <property type="entry name" value="HisK_dim/P_dom"/>
</dbReference>
<keyword evidence="16" id="KW-1185">Reference proteome</keyword>
<dbReference type="EMBL" id="CP109965">
    <property type="protein sequence ID" value="WAJ70250.1"/>
    <property type="molecule type" value="Genomic_DNA"/>
</dbReference>
<keyword evidence="7 11" id="KW-1133">Transmembrane helix</keyword>
<feature type="transmembrane region" description="Helical" evidence="11">
    <location>
        <begin position="459"/>
        <end position="482"/>
    </location>
</feature>
<dbReference type="Gene3D" id="3.40.50.2300">
    <property type="match status" value="1"/>
</dbReference>
<evidence type="ECO:0000256" key="6">
    <source>
        <dbReference type="ARBA" id="ARBA00022692"/>
    </source>
</evidence>
<protein>
    <recommendedName>
        <fullName evidence="3">histidine kinase</fullName>
        <ecNumber evidence="3">2.7.13.3</ecNumber>
    </recommendedName>
</protein>
<dbReference type="Pfam" id="PF03924">
    <property type="entry name" value="CHASE"/>
    <property type="match status" value="1"/>
</dbReference>
<dbReference type="Gene3D" id="3.30.565.10">
    <property type="entry name" value="Histidine kinase-like ATPase, C-terminal domain"/>
    <property type="match status" value="1"/>
</dbReference>
<dbReference type="Proteomes" id="UP001163726">
    <property type="component" value="Chromosome"/>
</dbReference>
<dbReference type="CDD" id="cd16922">
    <property type="entry name" value="HATPase_EvgS-ArcB-TorS-like"/>
    <property type="match status" value="1"/>
</dbReference>
<dbReference type="RefSeq" id="WP_268074552.1">
    <property type="nucleotide sequence ID" value="NZ_CP109965.1"/>
</dbReference>
<dbReference type="Pfam" id="PF02518">
    <property type="entry name" value="HATPase_c"/>
    <property type="match status" value="1"/>
</dbReference>
<dbReference type="InterPro" id="IPR005467">
    <property type="entry name" value="His_kinase_dom"/>
</dbReference>
<dbReference type="PROSITE" id="PS50839">
    <property type="entry name" value="CHASE"/>
    <property type="match status" value="1"/>
</dbReference>
<dbReference type="SUPFAM" id="SSF52172">
    <property type="entry name" value="CheY-like"/>
    <property type="match status" value="1"/>
</dbReference>
<gene>
    <name evidence="15" type="ORF">OLW01_00050</name>
</gene>